<feature type="signal peptide" evidence="21">
    <location>
        <begin position="1"/>
        <end position="17"/>
    </location>
</feature>
<comment type="similarity">
    <text evidence="4">Belongs to the glycosyl hydrolase 17 family.</text>
</comment>
<dbReference type="GO" id="GO:0098552">
    <property type="term" value="C:side of membrane"/>
    <property type="evidence" value="ECO:0007669"/>
    <property type="project" value="UniProtKB-KW"/>
</dbReference>
<protein>
    <recommendedName>
        <fullName evidence="6">Probable glucan endo-1,3-beta-glucosidase eglC</fullName>
        <ecNumber evidence="5">3.2.1.39</ecNumber>
    </recommendedName>
    <alternativeName>
        <fullName evidence="19">Endo-1,3-beta-glucanase eglC</fullName>
    </alternativeName>
    <alternativeName>
        <fullName evidence="20">Laminarinase eglC</fullName>
    </alternativeName>
</protein>
<gene>
    <name evidence="22" type="ORF">K460DRAFT_398271</name>
</gene>
<evidence type="ECO:0000256" key="1">
    <source>
        <dbReference type="ARBA" id="ARBA00000382"/>
    </source>
</evidence>
<evidence type="ECO:0000256" key="3">
    <source>
        <dbReference type="ARBA" id="ARBA00004609"/>
    </source>
</evidence>
<dbReference type="GeneID" id="63853447"/>
<keyword evidence="8" id="KW-0964">Secreted</keyword>
<evidence type="ECO:0000256" key="2">
    <source>
        <dbReference type="ARBA" id="ARBA00004191"/>
    </source>
</evidence>
<dbReference type="GO" id="GO:0009986">
    <property type="term" value="C:cell surface"/>
    <property type="evidence" value="ECO:0007669"/>
    <property type="project" value="TreeGrafter"/>
</dbReference>
<dbReference type="OrthoDB" id="77201at2759"/>
<dbReference type="FunFam" id="3.20.20.80:FF:000233">
    <property type="entry name" value="Probable glucan endo-1,3-beta-glucosidase eglC"/>
    <property type="match status" value="1"/>
</dbReference>
<dbReference type="GO" id="GO:0009277">
    <property type="term" value="C:fungal-type cell wall"/>
    <property type="evidence" value="ECO:0007669"/>
    <property type="project" value="TreeGrafter"/>
</dbReference>
<keyword evidence="10 21" id="KW-0732">Signal</keyword>
<evidence type="ECO:0000256" key="16">
    <source>
        <dbReference type="ARBA" id="ARBA00023316"/>
    </source>
</evidence>
<evidence type="ECO:0000256" key="19">
    <source>
        <dbReference type="ARBA" id="ARBA00032134"/>
    </source>
</evidence>
<dbReference type="GO" id="GO:0042973">
    <property type="term" value="F:glucan endo-1,3-beta-D-glucosidase activity"/>
    <property type="evidence" value="ECO:0007669"/>
    <property type="project" value="UniProtKB-EC"/>
</dbReference>
<dbReference type="Gene3D" id="3.20.20.80">
    <property type="entry name" value="Glycosidases"/>
    <property type="match status" value="1"/>
</dbReference>
<evidence type="ECO:0000256" key="5">
    <source>
        <dbReference type="ARBA" id="ARBA00012780"/>
    </source>
</evidence>
<evidence type="ECO:0000256" key="10">
    <source>
        <dbReference type="ARBA" id="ARBA00022729"/>
    </source>
</evidence>
<evidence type="ECO:0000256" key="13">
    <source>
        <dbReference type="ARBA" id="ARBA00023180"/>
    </source>
</evidence>
<organism evidence="22 23">
    <name type="scientific">Cucurbitaria berberidis CBS 394.84</name>
    <dbReference type="NCBI Taxonomy" id="1168544"/>
    <lineage>
        <taxon>Eukaryota</taxon>
        <taxon>Fungi</taxon>
        <taxon>Dikarya</taxon>
        <taxon>Ascomycota</taxon>
        <taxon>Pezizomycotina</taxon>
        <taxon>Dothideomycetes</taxon>
        <taxon>Pleosporomycetidae</taxon>
        <taxon>Pleosporales</taxon>
        <taxon>Pleosporineae</taxon>
        <taxon>Cucurbitariaceae</taxon>
        <taxon>Cucurbitaria</taxon>
    </lineage>
</organism>
<dbReference type="EMBL" id="ML976618">
    <property type="protein sequence ID" value="KAF1842232.1"/>
    <property type="molecule type" value="Genomic_DNA"/>
</dbReference>
<dbReference type="EC" id="3.2.1.39" evidence="5"/>
<keyword evidence="13" id="KW-0325">Glycoprotein</keyword>
<dbReference type="RefSeq" id="XP_040784795.1">
    <property type="nucleotide sequence ID" value="XM_040936196.1"/>
</dbReference>
<evidence type="ECO:0000313" key="22">
    <source>
        <dbReference type="EMBL" id="KAF1842232.1"/>
    </source>
</evidence>
<evidence type="ECO:0000256" key="6">
    <source>
        <dbReference type="ARBA" id="ARBA00019762"/>
    </source>
</evidence>
<dbReference type="AlphaFoldDB" id="A0A9P4GB76"/>
<evidence type="ECO:0000256" key="21">
    <source>
        <dbReference type="SAM" id="SignalP"/>
    </source>
</evidence>
<comment type="function">
    <text evidence="18">Glucanases play a role in cell expansion during growth, in cell-cell fusion during mating, and in spore release during sporulation. This enzyme may be involved in beta-glucan degradation and also function biosynthetically as a transglycosylase.</text>
</comment>
<dbReference type="SUPFAM" id="SSF51445">
    <property type="entry name" value="(Trans)glycosidases"/>
    <property type="match status" value="1"/>
</dbReference>
<evidence type="ECO:0000256" key="9">
    <source>
        <dbReference type="ARBA" id="ARBA00022622"/>
    </source>
</evidence>
<dbReference type="PANTHER" id="PTHR16631:SF13">
    <property type="entry name" value="GLUCAN ENDO-1,3-BETA-GLUCOSIDASE EGLC-RELATED"/>
    <property type="match status" value="1"/>
</dbReference>
<comment type="catalytic activity">
    <reaction evidence="1">
        <text>Hydrolysis of (1-&gt;3)-beta-D-glucosidic linkages in (1-&gt;3)-beta-D-glucans.</text>
        <dbReference type="EC" id="3.2.1.39"/>
    </reaction>
</comment>
<evidence type="ECO:0000256" key="7">
    <source>
        <dbReference type="ARBA" id="ARBA00022512"/>
    </source>
</evidence>
<proteinExistence type="inferred from homology"/>
<dbReference type="GO" id="GO:0005576">
    <property type="term" value="C:extracellular region"/>
    <property type="evidence" value="ECO:0007669"/>
    <property type="project" value="TreeGrafter"/>
</dbReference>
<evidence type="ECO:0000256" key="4">
    <source>
        <dbReference type="ARBA" id="ARBA00008773"/>
    </source>
</evidence>
<dbReference type="InterPro" id="IPR017853">
    <property type="entry name" value="GH"/>
</dbReference>
<dbReference type="GO" id="GO:0000272">
    <property type="term" value="P:polysaccharide catabolic process"/>
    <property type="evidence" value="ECO:0007669"/>
    <property type="project" value="UniProtKB-KW"/>
</dbReference>
<evidence type="ECO:0000256" key="18">
    <source>
        <dbReference type="ARBA" id="ARBA00025152"/>
    </source>
</evidence>
<keyword evidence="7" id="KW-0134">Cell wall</keyword>
<dbReference type="GO" id="GO:0005886">
    <property type="term" value="C:plasma membrane"/>
    <property type="evidence" value="ECO:0007669"/>
    <property type="project" value="UniProtKB-SubCell"/>
</dbReference>
<evidence type="ECO:0000256" key="20">
    <source>
        <dbReference type="ARBA" id="ARBA00032906"/>
    </source>
</evidence>
<evidence type="ECO:0000256" key="17">
    <source>
        <dbReference type="ARBA" id="ARBA00023326"/>
    </source>
</evidence>
<dbReference type="PANTHER" id="PTHR16631">
    <property type="entry name" value="GLUCAN 1,3-BETA-GLUCOSIDASE"/>
    <property type="match status" value="1"/>
</dbReference>
<evidence type="ECO:0000256" key="15">
    <source>
        <dbReference type="ARBA" id="ARBA00023288"/>
    </source>
</evidence>
<sequence>MLTKFVSLLALASTAVAQRKGFNYGATNADGSCRGYNDFVRFFNEAKSLPGTSGFTSARLYTSIQCGTAADPISAYRAAIDTDTSILVGLWASAGRDAYEKELNALIRAANELGNAFTDRIIGISVGSEDLYRSSPQGVANKAGPGATGGEIEGYIGWMRDWIRGTRLEGKPIGHVDTWTAWVLPENRGVANTVNWLGHNSFPYFESTRPNAIEQAPENFWSAVRQTEGVSGGKEVWVTETGWPHVGPNSGSAVASLENARRYWREVGCSLFGNRNTFWYTLKDANTAQTDLSFAVTPLQNNTPFFDLTC</sequence>
<dbReference type="Proteomes" id="UP000800039">
    <property type="component" value="Unassembled WGS sequence"/>
</dbReference>
<evidence type="ECO:0000313" key="23">
    <source>
        <dbReference type="Proteomes" id="UP000800039"/>
    </source>
</evidence>
<keyword evidence="17" id="KW-0624">Polysaccharide degradation</keyword>
<keyword evidence="9" id="KW-0336">GPI-anchor</keyword>
<keyword evidence="11 22" id="KW-0378">Hydrolase</keyword>
<keyword evidence="14" id="KW-0119">Carbohydrate metabolism</keyword>
<evidence type="ECO:0000256" key="14">
    <source>
        <dbReference type="ARBA" id="ARBA00023277"/>
    </source>
</evidence>
<evidence type="ECO:0000256" key="11">
    <source>
        <dbReference type="ARBA" id="ARBA00022801"/>
    </source>
</evidence>
<evidence type="ECO:0000256" key="8">
    <source>
        <dbReference type="ARBA" id="ARBA00022525"/>
    </source>
</evidence>
<comment type="caution">
    <text evidence="22">The sequence shown here is derived from an EMBL/GenBank/DDBJ whole genome shotgun (WGS) entry which is preliminary data.</text>
</comment>
<keyword evidence="15" id="KW-0449">Lipoprotein</keyword>
<comment type="subcellular location">
    <subcellularLocation>
        <location evidence="3">Cell membrane</location>
        <topology evidence="3">Lipid-anchor</topology>
        <topology evidence="3">GPI-anchor</topology>
    </subcellularLocation>
    <subcellularLocation>
        <location evidence="2">Secreted</location>
        <location evidence="2">Cell wall</location>
    </subcellularLocation>
</comment>
<keyword evidence="16" id="KW-0961">Cell wall biogenesis/degradation</keyword>
<name>A0A9P4GB76_9PLEO</name>
<reference evidence="22" key="1">
    <citation type="submission" date="2020-01" db="EMBL/GenBank/DDBJ databases">
        <authorList>
            <consortium name="DOE Joint Genome Institute"/>
            <person name="Haridas S."/>
            <person name="Albert R."/>
            <person name="Binder M."/>
            <person name="Bloem J."/>
            <person name="Labutti K."/>
            <person name="Salamov A."/>
            <person name="Andreopoulos B."/>
            <person name="Baker S.E."/>
            <person name="Barry K."/>
            <person name="Bills G."/>
            <person name="Bluhm B.H."/>
            <person name="Cannon C."/>
            <person name="Castanera R."/>
            <person name="Culley D.E."/>
            <person name="Daum C."/>
            <person name="Ezra D."/>
            <person name="Gonzalez J.B."/>
            <person name="Henrissat B."/>
            <person name="Kuo A."/>
            <person name="Liang C."/>
            <person name="Lipzen A."/>
            <person name="Lutzoni F."/>
            <person name="Magnuson J."/>
            <person name="Mondo S."/>
            <person name="Nolan M."/>
            <person name="Ohm R."/>
            <person name="Pangilinan J."/>
            <person name="Park H.-J."/>
            <person name="Ramirez L."/>
            <person name="Alfaro M."/>
            <person name="Sun H."/>
            <person name="Tritt A."/>
            <person name="Yoshinaga Y."/>
            <person name="Zwiers L.-H."/>
            <person name="Turgeon B.G."/>
            <person name="Goodwin S.B."/>
            <person name="Spatafora J.W."/>
            <person name="Crous P.W."/>
            <person name="Grigoriev I.V."/>
        </authorList>
    </citation>
    <scope>NUCLEOTIDE SEQUENCE</scope>
    <source>
        <strain evidence="22">CBS 394.84</strain>
    </source>
</reference>
<dbReference type="InterPro" id="IPR050732">
    <property type="entry name" value="Beta-glucan_modifiers"/>
</dbReference>
<feature type="chain" id="PRO_5040349487" description="Probable glucan endo-1,3-beta-glucosidase eglC" evidence="21">
    <location>
        <begin position="18"/>
        <end position="310"/>
    </location>
</feature>
<accession>A0A9P4GB76</accession>
<keyword evidence="12" id="KW-0472">Membrane</keyword>
<dbReference type="GO" id="GO:0071555">
    <property type="term" value="P:cell wall organization"/>
    <property type="evidence" value="ECO:0007669"/>
    <property type="project" value="UniProtKB-KW"/>
</dbReference>
<evidence type="ECO:0000256" key="12">
    <source>
        <dbReference type="ARBA" id="ARBA00023136"/>
    </source>
</evidence>
<keyword evidence="23" id="KW-1185">Reference proteome</keyword>